<gene>
    <name evidence="2" type="ORF">AN216_16955</name>
</gene>
<reference evidence="2 3" key="1">
    <citation type="journal article" date="2016" name="Front. Microbiol.">
        <title>Comparative Genomics Analysis of Streptomyces Species Reveals Their Adaptation to the Marine Environment and Their Diversity at the Genomic Level.</title>
        <authorList>
            <person name="Tian X."/>
            <person name="Zhang Z."/>
            <person name="Yang T."/>
            <person name="Chen M."/>
            <person name="Li J."/>
            <person name="Chen F."/>
            <person name="Yang J."/>
            <person name="Li W."/>
            <person name="Zhang B."/>
            <person name="Zhang Z."/>
            <person name="Wu J."/>
            <person name="Zhang C."/>
            <person name="Long L."/>
            <person name="Xiao J."/>
        </authorList>
    </citation>
    <scope>NUCLEOTIDE SEQUENCE [LARGE SCALE GENOMIC DNA]</scope>
    <source>
        <strain evidence="2 3">SCSIO 02100</strain>
    </source>
</reference>
<dbReference type="PRINTS" id="PR00419">
    <property type="entry name" value="ADXRDTASE"/>
</dbReference>
<feature type="domain" description="Amine oxidase" evidence="1">
    <location>
        <begin position="26"/>
        <end position="475"/>
    </location>
</feature>
<dbReference type="SUPFAM" id="SSF51905">
    <property type="entry name" value="FAD/NAD(P)-binding domain"/>
    <property type="match status" value="1"/>
</dbReference>
<evidence type="ECO:0000313" key="3">
    <source>
        <dbReference type="Proteomes" id="UP000176101"/>
    </source>
</evidence>
<sequence>MLTSSSHTGRKHTAESDVAIIGAGTAGLAAACHLTAAGLTVTVLEAAPRIGGRMVTDQLDGYELDHGAGLLPPDCAELAGLPGPALDTALALRPFAPGALLRAENRYLPVGDLRLGSGRYARGKPRGLPRQRPVTGVESVHAPTNWLRSRSPRGTLGVAGAARALSGRPGHGRSRTAMSDALDLARLRAGLARLAHTSPERLSARGELSAATALATRGLPARTLTTLVRPLLVALLSDPALTTSSRVADLTLRDFLRSGLCLPAGGAATLPRLLAAGLPEGTVRTSVRARSIATHSVSTADHGTFGCRAVLLATGAHRAAELLPGLRVPEHHPVTVLHHAAPEPPMTAPALLVDADQKGPVTHTWVTTAVDPSRALPGRTLVTSVVLGTQAAAPSASLDDAARGQLAELYGASTRRWELLALHHDTRAVPAMPAPHDARRPVRVLGGLYVCGDHRETSGSRGALASARRASSAILDDFGLRPAARDEMPLRAVA</sequence>
<dbReference type="Gene3D" id="3.50.50.60">
    <property type="entry name" value="FAD/NAD(P)-binding domain"/>
    <property type="match status" value="2"/>
</dbReference>
<protein>
    <recommendedName>
        <fullName evidence="1">Amine oxidase domain-containing protein</fullName>
    </recommendedName>
</protein>
<dbReference type="Pfam" id="PF01593">
    <property type="entry name" value="Amino_oxidase"/>
    <property type="match status" value="1"/>
</dbReference>
<evidence type="ECO:0000259" key="1">
    <source>
        <dbReference type="Pfam" id="PF01593"/>
    </source>
</evidence>
<dbReference type="InterPro" id="IPR036188">
    <property type="entry name" value="FAD/NAD-bd_sf"/>
</dbReference>
<dbReference type="AlphaFoldDB" id="A0A1E7KCY9"/>
<accession>A0A1E7KCY9</accession>
<dbReference type="EMBL" id="LJGU01000131">
    <property type="protein sequence ID" value="OEV01717.1"/>
    <property type="molecule type" value="Genomic_DNA"/>
</dbReference>
<organism evidence="2 3">
    <name type="scientific">Streptomyces oceani</name>
    <dbReference type="NCBI Taxonomy" id="1075402"/>
    <lineage>
        <taxon>Bacteria</taxon>
        <taxon>Bacillati</taxon>
        <taxon>Actinomycetota</taxon>
        <taxon>Actinomycetes</taxon>
        <taxon>Kitasatosporales</taxon>
        <taxon>Streptomycetaceae</taxon>
        <taxon>Streptomyces</taxon>
    </lineage>
</organism>
<dbReference type="InterPro" id="IPR002937">
    <property type="entry name" value="Amino_oxidase"/>
</dbReference>
<dbReference type="STRING" id="1075402.AN216_16955"/>
<name>A0A1E7KCY9_9ACTN</name>
<comment type="caution">
    <text evidence="2">The sequence shown here is derived from an EMBL/GenBank/DDBJ whole genome shotgun (WGS) entry which is preliminary data.</text>
</comment>
<keyword evidence="3" id="KW-1185">Reference proteome</keyword>
<dbReference type="PANTHER" id="PTHR42841">
    <property type="entry name" value="AMINE OXIDASE"/>
    <property type="match status" value="1"/>
</dbReference>
<dbReference type="OrthoDB" id="9767561at2"/>
<dbReference type="RefSeq" id="WP_070197512.1">
    <property type="nucleotide sequence ID" value="NZ_LJGU01000131.1"/>
</dbReference>
<evidence type="ECO:0000313" key="2">
    <source>
        <dbReference type="EMBL" id="OEV01717.1"/>
    </source>
</evidence>
<dbReference type="GO" id="GO:0016491">
    <property type="term" value="F:oxidoreductase activity"/>
    <property type="evidence" value="ECO:0007669"/>
    <property type="project" value="InterPro"/>
</dbReference>
<proteinExistence type="predicted"/>
<dbReference type="Gene3D" id="3.90.660.20">
    <property type="entry name" value="Protoporphyrinogen oxidase, mitochondrial, domain 2"/>
    <property type="match status" value="1"/>
</dbReference>
<dbReference type="Proteomes" id="UP000176101">
    <property type="component" value="Unassembled WGS sequence"/>
</dbReference>
<dbReference type="PATRIC" id="fig|1075402.3.peg.2336"/>